<dbReference type="Pfam" id="PF01327">
    <property type="entry name" value="Pep_deformylase"/>
    <property type="match status" value="1"/>
</dbReference>
<dbReference type="GO" id="GO:0046872">
    <property type="term" value="F:metal ion binding"/>
    <property type="evidence" value="ECO:0007669"/>
    <property type="project" value="UniProtKB-KW"/>
</dbReference>
<reference evidence="7" key="1">
    <citation type="submission" date="2022-08" db="EMBL/GenBank/DDBJ databases">
        <title>Genome analysis of Corynebacteriales strain.</title>
        <authorList>
            <person name="Lee S.D."/>
        </authorList>
    </citation>
    <scope>NUCLEOTIDE SEQUENCE</scope>
    <source>
        <strain evidence="7">D3-21</strain>
    </source>
</reference>
<proteinExistence type="inferred from homology"/>
<gene>
    <name evidence="6 7" type="primary">def</name>
    <name evidence="7" type="ORF">NVS88_15165</name>
</gene>
<dbReference type="PANTHER" id="PTHR10458:SF2">
    <property type="entry name" value="PEPTIDE DEFORMYLASE, MITOCHONDRIAL"/>
    <property type="match status" value="1"/>
</dbReference>
<dbReference type="EC" id="3.5.1.88" evidence="6"/>
<evidence type="ECO:0000313" key="7">
    <source>
        <dbReference type="EMBL" id="MDG3015900.1"/>
    </source>
</evidence>
<keyword evidence="5 6" id="KW-0408">Iron</keyword>
<sequence length="172" mass="18585">MAVLPVRLFGDPVLRTRADEVTAFGAELRVLVQDMLDTMDAEGGAGLAAPQVGVGLRVFVYDCNGVRGHLVNPRWEAVGDEMQTGSEGCLSIPDIRAETTRHRDVVASGVDRDGRPVRFEATGLLARCVQHESDHLDGVLFLSRLGRTERAAAMREIRESDWFGAAAGIGGR</sequence>
<feature type="binding site" evidence="6">
    <location>
        <position position="131"/>
    </location>
    <ligand>
        <name>Fe cation</name>
        <dbReference type="ChEBI" id="CHEBI:24875"/>
    </ligand>
</feature>
<dbReference type="NCBIfam" id="NF001159">
    <property type="entry name" value="PRK00150.1-3"/>
    <property type="match status" value="1"/>
</dbReference>
<dbReference type="AlphaFoldDB" id="A0A9X4M0T1"/>
<dbReference type="Gene3D" id="3.90.45.10">
    <property type="entry name" value="Peptide deformylase"/>
    <property type="match status" value="1"/>
</dbReference>
<dbReference type="RefSeq" id="WP_277833334.1">
    <property type="nucleotide sequence ID" value="NZ_JAAIVF010000004.1"/>
</dbReference>
<protein>
    <recommendedName>
        <fullName evidence="6">Peptide deformylase</fullName>
        <shortName evidence="6">PDF</shortName>
        <ecNumber evidence="6">3.5.1.88</ecNumber>
    </recommendedName>
    <alternativeName>
        <fullName evidence="6">Polypeptide deformylase</fullName>
    </alternativeName>
</protein>
<dbReference type="PRINTS" id="PR01576">
    <property type="entry name" value="PDEFORMYLASE"/>
</dbReference>
<evidence type="ECO:0000256" key="1">
    <source>
        <dbReference type="ARBA" id="ARBA00010759"/>
    </source>
</evidence>
<comment type="function">
    <text evidence="6">Removes the formyl group from the N-terminal Met of newly synthesized proteins. Requires at least a dipeptide for an efficient rate of reaction. N-terminal L-methionine is a prerequisite for activity but the enzyme has broad specificity at other positions.</text>
</comment>
<dbReference type="PANTHER" id="PTHR10458">
    <property type="entry name" value="PEPTIDE DEFORMYLASE"/>
    <property type="match status" value="1"/>
</dbReference>
<keyword evidence="3 6" id="KW-0378">Hydrolase</keyword>
<evidence type="ECO:0000256" key="5">
    <source>
        <dbReference type="ARBA" id="ARBA00023004"/>
    </source>
</evidence>
<dbReference type="CDD" id="cd00487">
    <property type="entry name" value="Pep_deformylase"/>
    <property type="match status" value="1"/>
</dbReference>
<dbReference type="InterPro" id="IPR023635">
    <property type="entry name" value="Peptide_deformylase"/>
</dbReference>
<dbReference type="Proteomes" id="UP001152755">
    <property type="component" value="Unassembled WGS sequence"/>
</dbReference>
<keyword evidence="8" id="KW-1185">Reference proteome</keyword>
<evidence type="ECO:0000256" key="4">
    <source>
        <dbReference type="ARBA" id="ARBA00022917"/>
    </source>
</evidence>
<comment type="cofactor">
    <cofactor evidence="6">
        <name>Fe(2+)</name>
        <dbReference type="ChEBI" id="CHEBI:29033"/>
    </cofactor>
    <text evidence="6">Binds 1 Fe(2+) ion.</text>
</comment>
<name>A0A9X4M0T1_9ACTN</name>
<dbReference type="NCBIfam" id="TIGR00079">
    <property type="entry name" value="pept_deformyl"/>
    <property type="match status" value="1"/>
</dbReference>
<feature type="binding site" evidence="6">
    <location>
        <position position="89"/>
    </location>
    <ligand>
        <name>Fe cation</name>
        <dbReference type="ChEBI" id="CHEBI:24875"/>
    </ligand>
</feature>
<organism evidence="7 8">
    <name type="scientific">Speluncibacter jeojiensis</name>
    <dbReference type="NCBI Taxonomy" id="2710754"/>
    <lineage>
        <taxon>Bacteria</taxon>
        <taxon>Bacillati</taxon>
        <taxon>Actinomycetota</taxon>
        <taxon>Actinomycetes</taxon>
        <taxon>Mycobacteriales</taxon>
        <taxon>Speluncibacteraceae</taxon>
        <taxon>Speluncibacter</taxon>
    </lineage>
</organism>
<evidence type="ECO:0000313" key="8">
    <source>
        <dbReference type="Proteomes" id="UP001152755"/>
    </source>
</evidence>
<keyword evidence="4 6" id="KW-0648">Protein biosynthesis</keyword>
<evidence type="ECO:0000256" key="6">
    <source>
        <dbReference type="HAMAP-Rule" id="MF_00163"/>
    </source>
</evidence>
<evidence type="ECO:0000256" key="2">
    <source>
        <dbReference type="ARBA" id="ARBA00022723"/>
    </source>
</evidence>
<dbReference type="InterPro" id="IPR036821">
    <property type="entry name" value="Peptide_deformylase_sf"/>
</dbReference>
<dbReference type="GO" id="GO:0006412">
    <property type="term" value="P:translation"/>
    <property type="evidence" value="ECO:0007669"/>
    <property type="project" value="UniProtKB-UniRule"/>
</dbReference>
<comment type="caution">
    <text evidence="7">The sequence shown here is derived from an EMBL/GenBank/DDBJ whole genome shotgun (WGS) entry which is preliminary data.</text>
</comment>
<evidence type="ECO:0000256" key="3">
    <source>
        <dbReference type="ARBA" id="ARBA00022801"/>
    </source>
</evidence>
<feature type="active site" evidence="6">
    <location>
        <position position="132"/>
    </location>
</feature>
<comment type="similarity">
    <text evidence="1 6">Belongs to the polypeptide deformylase family.</text>
</comment>
<dbReference type="SUPFAM" id="SSF56420">
    <property type="entry name" value="Peptide deformylase"/>
    <property type="match status" value="1"/>
</dbReference>
<keyword evidence="2 6" id="KW-0479">Metal-binding</keyword>
<dbReference type="PIRSF" id="PIRSF004749">
    <property type="entry name" value="Pep_def"/>
    <property type="match status" value="1"/>
</dbReference>
<dbReference type="GO" id="GO:0042586">
    <property type="term" value="F:peptide deformylase activity"/>
    <property type="evidence" value="ECO:0007669"/>
    <property type="project" value="UniProtKB-UniRule"/>
</dbReference>
<feature type="binding site" evidence="6">
    <location>
        <position position="135"/>
    </location>
    <ligand>
        <name>Fe cation</name>
        <dbReference type="ChEBI" id="CHEBI:24875"/>
    </ligand>
</feature>
<comment type="catalytic activity">
    <reaction evidence="6">
        <text>N-terminal N-formyl-L-methionyl-[peptide] + H2O = N-terminal L-methionyl-[peptide] + formate</text>
        <dbReference type="Rhea" id="RHEA:24420"/>
        <dbReference type="Rhea" id="RHEA-COMP:10639"/>
        <dbReference type="Rhea" id="RHEA-COMP:10640"/>
        <dbReference type="ChEBI" id="CHEBI:15377"/>
        <dbReference type="ChEBI" id="CHEBI:15740"/>
        <dbReference type="ChEBI" id="CHEBI:49298"/>
        <dbReference type="ChEBI" id="CHEBI:64731"/>
        <dbReference type="EC" id="3.5.1.88"/>
    </reaction>
</comment>
<dbReference type="HAMAP" id="MF_00163">
    <property type="entry name" value="Pep_deformylase"/>
    <property type="match status" value="1"/>
</dbReference>
<dbReference type="EMBL" id="JANRHA010000010">
    <property type="protein sequence ID" value="MDG3015900.1"/>
    <property type="molecule type" value="Genomic_DNA"/>
</dbReference>
<accession>A0A9X4M0T1</accession>